<accession>A0A3Q9C2N8</accession>
<evidence type="ECO:0000256" key="1">
    <source>
        <dbReference type="SAM" id="MobiDB-lite"/>
    </source>
</evidence>
<keyword evidence="3" id="KW-1185">Reference proteome</keyword>
<evidence type="ECO:0000313" key="3">
    <source>
        <dbReference type="Proteomes" id="UP000280197"/>
    </source>
</evidence>
<dbReference type="EMBL" id="CP034463">
    <property type="protein sequence ID" value="AZP22832.1"/>
    <property type="molecule type" value="Genomic_DNA"/>
</dbReference>
<reference evidence="2 3" key="1">
    <citation type="submission" date="2018-12" db="EMBL/GenBank/DDBJ databases">
        <authorList>
            <person name="Li K."/>
        </authorList>
    </citation>
    <scope>NUCLEOTIDE SEQUENCE [LARGE SCALE GENOMIC DNA]</scope>
    <source>
        <strain evidence="3">CR22</strain>
    </source>
</reference>
<dbReference type="Proteomes" id="UP000280197">
    <property type="component" value="Chromosome"/>
</dbReference>
<feature type="region of interest" description="Disordered" evidence="1">
    <location>
        <begin position="1"/>
        <end position="29"/>
    </location>
</feature>
<organism evidence="2 3">
    <name type="scientific">Streptomyces aquilus</name>
    <dbReference type="NCBI Taxonomy" id="2548456"/>
    <lineage>
        <taxon>Bacteria</taxon>
        <taxon>Bacillati</taxon>
        <taxon>Actinomycetota</taxon>
        <taxon>Actinomycetes</taxon>
        <taxon>Kitasatosporales</taxon>
        <taxon>Streptomycetaceae</taxon>
        <taxon>Streptomyces</taxon>
    </lineage>
</organism>
<sequence>MHRVTHIVRSQERLVESTGDAAGPDQWPPATQAVTRIGRAYVIEGLTDFDPDDLQLVRARFPHRHVTLDGDTITVWPAPLPTQP</sequence>
<proteinExistence type="predicted"/>
<dbReference type="RefSeq" id="WP_126276631.1">
    <property type="nucleotide sequence ID" value="NZ_CP034463.1"/>
</dbReference>
<protein>
    <submittedName>
        <fullName evidence="2">Uncharacterized protein</fullName>
    </submittedName>
</protein>
<dbReference type="KEGG" id="saqu:EJC51_46450"/>
<gene>
    <name evidence="2" type="ORF">EJC51_46450</name>
</gene>
<name>A0A3Q9C2N8_9ACTN</name>
<evidence type="ECO:0000313" key="2">
    <source>
        <dbReference type="EMBL" id="AZP22832.1"/>
    </source>
</evidence>
<dbReference type="AlphaFoldDB" id="A0A3Q9C2N8"/>